<evidence type="ECO:0000313" key="2">
    <source>
        <dbReference type="EMBL" id="OSY89508.1"/>
    </source>
</evidence>
<dbReference type="RefSeq" id="WP_086029321.1">
    <property type="nucleotide sequence ID" value="NZ_LAPZ01000001.1"/>
</dbReference>
<dbReference type="AlphaFoldDB" id="A0A1Y2PII9"/>
<dbReference type="Pfam" id="PF13527">
    <property type="entry name" value="Acetyltransf_9"/>
    <property type="match status" value="1"/>
</dbReference>
<sequence>MNILIRQENKTDYTSVFNLIEQAFKTVPFSDHKEHFLVERLRKSTSYIPELSLVATYNETVIGHILLTKIKIINEKTEFNSLALAPVSVLPEYHKKGIGSLLIKKAHEIAKELRHQSIILIGHEDYYPKFGYKQLHTFNIKLPFDVPKENAMAIELVNDSLKNISGTVVYPKEFTEA</sequence>
<protein>
    <submittedName>
        <fullName evidence="2">GCN5 family acetyltransferase</fullName>
    </submittedName>
</protein>
<keyword evidence="2" id="KW-0808">Transferase</keyword>
<organism evidence="2 3">
    <name type="scientific">Tenacibaculum holothuriorum</name>
    <dbReference type="NCBI Taxonomy" id="1635173"/>
    <lineage>
        <taxon>Bacteria</taxon>
        <taxon>Pseudomonadati</taxon>
        <taxon>Bacteroidota</taxon>
        <taxon>Flavobacteriia</taxon>
        <taxon>Flavobacteriales</taxon>
        <taxon>Flavobacteriaceae</taxon>
        <taxon>Tenacibaculum</taxon>
    </lineage>
</organism>
<dbReference type="CDD" id="cd04301">
    <property type="entry name" value="NAT_SF"/>
    <property type="match status" value="1"/>
</dbReference>
<gene>
    <name evidence="2" type="ORF">WH52_02420</name>
</gene>
<dbReference type="Proteomes" id="UP000194221">
    <property type="component" value="Unassembled WGS sequence"/>
</dbReference>
<reference evidence="2 3" key="1">
    <citation type="submission" date="2015-03" db="EMBL/GenBank/DDBJ databases">
        <title>Genome sequence of Tenacibaculum sp. S2-2, isolated from intestinal microbiota of sea cucumber, Apostichopus japonicas.</title>
        <authorList>
            <person name="Shao Z."/>
            <person name="Wang L."/>
            <person name="Li X."/>
        </authorList>
    </citation>
    <scope>NUCLEOTIDE SEQUENCE [LARGE SCALE GENOMIC DNA]</scope>
    <source>
        <strain evidence="2 3">S2-2</strain>
    </source>
</reference>
<dbReference type="EMBL" id="LAPZ01000001">
    <property type="protein sequence ID" value="OSY89508.1"/>
    <property type="molecule type" value="Genomic_DNA"/>
</dbReference>
<comment type="caution">
    <text evidence="2">The sequence shown here is derived from an EMBL/GenBank/DDBJ whole genome shotgun (WGS) entry which is preliminary data.</text>
</comment>
<dbReference type="Gene3D" id="3.40.630.30">
    <property type="match status" value="1"/>
</dbReference>
<dbReference type="GO" id="GO:0016747">
    <property type="term" value="F:acyltransferase activity, transferring groups other than amino-acyl groups"/>
    <property type="evidence" value="ECO:0007669"/>
    <property type="project" value="InterPro"/>
</dbReference>
<dbReference type="PROSITE" id="PS51186">
    <property type="entry name" value="GNAT"/>
    <property type="match status" value="1"/>
</dbReference>
<proteinExistence type="predicted"/>
<dbReference type="InterPro" id="IPR000182">
    <property type="entry name" value="GNAT_dom"/>
</dbReference>
<dbReference type="SUPFAM" id="SSF55729">
    <property type="entry name" value="Acyl-CoA N-acyltransferases (Nat)"/>
    <property type="match status" value="1"/>
</dbReference>
<accession>A0A1Y2PII9</accession>
<dbReference type="STRING" id="1635173.WH52_02420"/>
<dbReference type="OrthoDB" id="9797178at2"/>
<dbReference type="InParanoid" id="A0A1Y2PII9"/>
<dbReference type="InterPro" id="IPR016181">
    <property type="entry name" value="Acyl_CoA_acyltransferase"/>
</dbReference>
<keyword evidence="3" id="KW-1185">Reference proteome</keyword>
<feature type="domain" description="N-acetyltransferase" evidence="1">
    <location>
        <begin position="3"/>
        <end position="157"/>
    </location>
</feature>
<name>A0A1Y2PII9_9FLAO</name>
<evidence type="ECO:0000259" key="1">
    <source>
        <dbReference type="PROSITE" id="PS51186"/>
    </source>
</evidence>
<evidence type="ECO:0000313" key="3">
    <source>
        <dbReference type="Proteomes" id="UP000194221"/>
    </source>
</evidence>